<dbReference type="InterPro" id="IPR005325">
    <property type="entry name" value="DUF308_memb"/>
</dbReference>
<dbReference type="PANTHER" id="PTHR34989">
    <property type="entry name" value="PROTEIN HDED"/>
    <property type="match status" value="1"/>
</dbReference>
<name>A0ABN3IM72_9ACTN</name>
<dbReference type="InterPro" id="IPR052712">
    <property type="entry name" value="Acid_resist_chaperone_HdeD"/>
</dbReference>
<evidence type="ECO:0000313" key="3">
    <source>
        <dbReference type="Proteomes" id="UP001501231"/>
    </source>
</evidence>
<evidence type="ECO:0000256" key="1">
    <source>
        <dbReference type="SAM" id="Phobius"/>
    </source>
</evidence>
<feature type="transmembrane region" description="Helical" evidence="1">
    <location>
        <begin position="91"/>
        <end position="111"/>
    </location>
</feature>
<feature type="transmembrane region" description="Helical" evidence="1">
    <location>
        <begin position="123"/>
        <end position="144"/>
    </location>
</feature>
<keyword evidence="1" id="KW-1133">Transmembrane helix</keyword>
<proteinExistence type="predicted"/>
<dbReference type="PANTHER" id="PTHR34989:SF1">
    <property type="entry name" value="PROTEIN HDED"/>
    <property type="match status" value="1"/>
</dbReference>
<keyword evidence="1" id="KW-0472">Membrane</keyword>
<accession>A0ABN3IM72</accession>
<keyword evidence="3" id="KW-1185">Reference proteome</keyword>
<dbReference type="Pfam" id="PF03729">
    <property type="entry name" value="DUF308"/>
    <property type="match status" value="1"/>
</dbReference>
<comment type="caution">
    <text evidence="2">The sequence shown here is derived from an EMBL/GenBank/DDBJ whole genome shotgun (WGS) entry which is preliminary data.</text>
</comment>
<dbReference type="EMBL" id="BAAARW010000005">
    <property type="protein sequence ID" value="GAA2408706.1"/>
    <property type="molecule type" value="Genomic_DNA"/>
</dbReference>
<dbReference type="RefSeq" id="WP_344588006.1">
    <property type="nucleotide sequence ID" value="NZ_BAAARW010000005.1"/>
</dbReference>
<reference evidence="2 3" key="1">
    <citation type="journal article" date="2019" name="Int. J. Syst. Evol. Microbiol.">
        <title>The Global Catalogue of Microorganisms (GCM) 10K type strain sequencing project: providing services to taxonomists for standard genome sequencing and annotation.</title>
        <authorList>
            <consortium name="The Broad Institute Genomics Platform"/>
            <consortium name="The Broad Institute Genome Sequencing Center for Infectious Disease"/>
            <person name="Wu L."/>
            <person name="Ma J."/>
        </authorList>
    </citation>
    <scope>NUCLEOTIDE SEQUENCE [LARGE SCALE GENOMIC DNA]</scope>
    <source>
        <strain evidence="2 3">JCM 3325</strain>
    </source>
</reference>
<gene>
    <name evidence="2" type="ORF">GCM10010191_16620</name>
</gene>
<evidence type="ECO:0000313" key="2">
    <source>
        <dbReference type="EMBL" id="GAA2408706.1"/>
    </source>
</evidence>
<sequence length="198" mass="20588">MFDLITRHWWVLAVRGGFAVLFGLAALIWPGITVVALVLLFGAFALVDGVIALVGAIRGGFGRSRAWAAVTGIAGIVLGLVALIWPGITAFALLMLIAVWAIVVGVFEIVSAIALRREIEGEWLYVATGTISVLFGVVLFAWPAAGALAVVWLIGLFAIVLGALLLGAAFRLRKMGKEAERRERPAGGMGAGGAPAAG</sequence>
<feature type="transmembrane region" description="Helical" evidence="1">
    <location>
        <begin position="150"/>
        <end position="172"/>
    </location>
</feature>
<dbReference type="Proteomes" id="UP001501231">
    <property type="component" value="Unassembled WGS sequence"/>
</dbReference>
<feature type="transmembrane region" description="Helical" evidence="1">
    <location>
        <begin position="9"/>
        <end position="29"/>
    </location>
</feature>
<protein>
    <submittedName>
        <fullName evidence="2">HdeD family acid-resistance protein</fullName>
    </submittedName>
</protein>
<feature type="transmembrane region" description="Helical" evidence="1">
    <location>
        <begin position="66"/>
        <end position="85"/>
    </location>
</feature>
<organism evidence="2 3">
    <name type="scientific">Actinomadura vinacea</name>
    <dbReference type="NCBI Taxonomy" id="115336"/>
    <lineage>
        <taxon>Bacteria</taxon>
        <taxon>Bacillati</taxon>
        <taxon>Actinomycetota</taxon>
        <taxon>Actinomycetes</taxon>
        <taxon>Streptosporangiales</taxon>
        <taxon>Thermomonosporaceae</taxon>
        <taxon>Actinomadura</taxon>
    </lineage>
</organism>
<feature type="transmembrane region" description="Helical" evidence="1">
    <location>
        <begin position="35"/>
        <end position="54"/>
    </location>
</feature>
<keyword evidence="1" id="KW-0812">Transmembrane</keyword>